<feature type="transmembrane region" description="Helical" evidence="1">
    <location>
        <begin position="18"/>
        <end position="44"/>
    </location>
</feature>
<protein>
    <submittedName>
        <fullName evidence="2">Uncharacterized protein</fullName>
    </submittedName>
</protein>
<keyword evidence="1" id="KW-0812">Transmembrane</keyword>
<evidence type="ECO:0000256" key="1">
    <source>
        <dbReference type="SAM" id="Phobius"/>
    </source>
</evidence>
<evidence type="ECO:0000313" key="2">
    <source>
        <dbReference type="EMBL" id="JAP76848.1"/>
    </source>
</evidence>
<keyword evidence="1" id="KW-0472">Membrane</keyword>
<name>A0A131YE73_RHIAP</name>
<dbReference type="EMBL" id="GEDV01011709">
    <property type="protein sequence ID" value="JAP76848.1"/>
    <property type="molecule type" value="Transcribed_RNA"/>
</dbReference>
<reference evidence="2" key="1">
    <citation type="journal article" date="2016" name="Ticks Tick Borne Dis.">
        <title>De novo assembly and annotation of the salivary gland transcriptome of Rhipicephalus appendiculatus male and female ticks during blood feeding.</title>
        <authorList>
            <person name="de Castro M.H."/>
            <person name="de Klerk D."/>
            <person name="Pienaar R."/>
            <person name="Latif A.A."/>
            <person name="Rees D.J."/>
            <person name="Mans B.J."/>
        </authorList>
    </citation>
    <scope>NUCLEOTIDE SEQUENCE</scope>
    <source>
        <tissue evidence="2">Salivary glands</tissue>
    </source>
</reference>
<dbReference type="AlphaFoldDB" id="A0A131YE73"/>
<sequence length="101" mass="11715">MSKYSILSNNKLYIRDTYILFTCMSIYDFVVCLGKAVIVLPAVYDTKHNTMHALCAVKCLVSCFENLCGHEVHLVYKEMHLFNQITMHGTVQRETFYVLLK</sequence>
<keyword evidence="1" id="KW-1133">Transmembrane helix</keyword>
<proteinExistence type="predicted"/>
<accession>A0A131YE73</accession>
<organism evidence="2">
    <name type="scientific">Rhipicephalus appendiculatus</name>
    <name type="common">Brown ear tick</name>
    <dbReference type="NCBI Taxonomy" id="34631"/>
    <lineage>
        <taxon>Eukaryota</taxon>
        <taxon>Metazoa</taxon>
        <taxon>Ecdysozoa</taxon>
        <taxon>Arthropoda</taxon>
        <taxon>Chelicerata</taxon>
        <taxon>Arachnida</taxon>
        <taxon>Acari</taxon>
        <taxon>Parasitiformes</taxon>
        <taxon>Ixodida</taxon>
        <taxon>Ixodoidea</taxon>
        <taxon>Ixodidae</taxon>
        <taxon>Rhipicephalinae</taxon>
        <taxon>Rhipicephalus</taxon>
        <taxon>Rhipicephalus</taxon>
    </lineage>
</organism>